<dbReference type="SMART" id="SM00256">
    <property type="entry name" value="FBOX"/>
    <property type="match status" value="1"/>
</dbReference>
<gene>
    <name evidence="2" type="ORF">LAME_0F02212G</name>
</gene>
<name>A0A1G4JQE5_9SACH</name>
<dbReference type="AlphaFoldDB" id="A0A1G4JQE5"/>
<dbReference type="EMBL" id="LT598477">
    <property type="protein sequence ID" value="SCU92972.1"/>
    <property type="molecule type" value="Genomic_DNA"/>
</dbReference>
<keyword evidence="3" id="KW-1185">Reference proteome</keyword>
<proteinExistence type="predicted"/>
<feature type="domain" description="F-box" evidence="1">
    <location>
        <begin position="2"/>
        <end position="48"/>
    </location>
</feature>
<dbReference type="InterPro" id="IPR036047">
    <property type="entry name" value="F-box-like_dom_sf"/>
</dbReference>
<dbReference type="InterPro" id="IPR001810">
    <property type="entry name" value="F-box_dom"/>
</dbReference>
<accession>A0A1G4JQE5</accession>
<reference evidence="3" key="1">
    <citation type="submission" date="2016-03" db="EMBL/GenBank/DDBJ databases">
        <authorList>
            <person name="Devillers Hugo."/>
        </authorList>
    </citation>
    <scope>NUCLEOTIDE SEQUENCE [LARGE SCALE GENOMIC DNA]</scope>
</reference>
<dbReference type="SUPFAM" id="SSF81383">
    <property type="entry name" value="F-box domain"/>
    <property type="match status" value="1"/>
</dbReference>
<sequence>MECPPFGLPKEIWLTIFEYLDTIDLLRFRACSHEFNELVKTPYIWMSRCRARWVKIEEGDFLAGQLSLPLRGPSKDDWFYYYRYRNRMDEHIMNSLSGIAECGKLELETYGDCMNRCLKYAAFSIPLLRSLELEGYTEQRPFDITFLARQLLLMMRHKCFFEFIDRSLAPEANEWVHHAEESVFLPLGTMDLAFNRLLPHRTKIFNQVHSQLKENFPDISQFMQLPDTLRIDKIMKYLFLALNEARSDRPLQRPRHFLDDFMLLRVYAGEAKGHPIVLLAIIQEVSSFYDVETVLCEEFLIVRDARIRTGETYVTISPAGSPRIFTRKNLVDSLCRIFPSRQAVLSSVIPKMLQPVRTQDLLTKLFDEWSPHCKKSYWDMVPEKNIESLRSLMPYSKHPPRCSDYEYYQAYWKLKSSSIQEQFRRLGENHFIHFVKSRYPHDNLFMHASFEQIGNDSSGLSGPRSLDPLFEKYSVSKTLSSLVGSVVRDKRTDAHFILVSTKSAEGGSQYVSLLDPFGDICILLREDIKMAKPQEIDDAVLAELMHSLSLTELGLFFTKFDRHSNRFIPSRMFSSYLAD</sequence>
<organism evidence="2 3">
    <name type="scientific">Lachancea meyersii CBS 8951</name>
    <dbReference type="NCBI Taxonomy" id="1266667"/>
    <lineage>
        <taxon>Eukaryota</taxon>
        <taxon>Fungi</taxon>
        <taxon>Dikarya</taxon>
        <taxon>Ascomycota</taxon>
        <taxon>Saccharomycotina</taxon>
        <taxon>Saccharomycetes</taxon>
        <taxon>Saccharomycetales</taxon>
        <taxon>Saccharomycetaceae</taxon>
        <taxon>Lachancea</taxon>
    </lineage>
</organism>
<dbReference type="PROSITE" id="PS50181">
    <property type="entry name" value="FBOX"/>
    <property type="match status" value="1"/>
</dbReference>
<dbReference type="Pfam" id="PF12937">
    <property type="entry name" value="F-box-like"/>
    <property type="match status" value="1"/>
</dbReference>
<evidence type="ECO:0000259" key="1">
    <source>
        <dbReference type="PROSITE" id="PS50181"/>
    </source>
</evidence>
<evidence type="ECO:0000313" key="3">
    <source>
        <dbReference type="Proteomes" id="UP000191144"/>
    </source>
</evidence>
<dbReference type="Proteomes" id="UP000191144">
    <property type="component" value="Chromosome F"/>
</dbReference>
<evidence type="ECO:0000313" key="2">
    <source>
        <dbReference type="EMBL" id="SCU92972.1"/>
    </source>
</evidence>
<dbReference type="Gene3D" id="1.20.1280.50">
    <property type="match status" value="1"/>
</dbReference>
<dbReference type="OrthoDB" id="550575at2759"/>
<protein>
    <submittedName>
        <fullName evidence="2">LAME_0F02212g1_1</fullName>
    </submittedName>
</protein>